<evidence type="ECO:0000256" key="12">
    <source>
        <dbReference type="RuleBase" id="RU365034"/>
    </source>
</evidence>
<dbReference type="Pfam" id="PF00202">
    <property type="entry name" value="Aminotran_3"/>
    <property type="match status" value="1"/>
</dbReference>
<evidence type="ECO:0000256" key="11">
    <source>
        <dbReference type="RuleBase" id="RU003560"/>
    </source>
</evidence>
<dbReference type="PIRSF" id="PIRSF000521">
    <property type="entry name" value="Transaminase_4ab_Lys_Orn"/>
    <property type="match status" value="1"/>
</dbReference>
<dbReference type="InterPro" id="IPR049704">
    <property type="entry name" value="Aminotrans_3_PPA_site"/>
</dbReference>
<comment type="function">
    <text evidence="2 12">Catalyzes reversively the conversion of L-aspartate beta-semialdehyde (ASA) to L-2,4-diaminobutyrate (DABA) by transamination with L-glutamate.</text>
</comment>
<reference evidence="13" key="1">
    <citation type="submission" date="2020-04" db="EMBL/GenBank/DDBJ databases">
        <title>Deep metagenomics examines the oral microbiome during advanced dental caries in children, revealing novel taxa and co-occurrences with host molecules.</title>
        <authorList>
            <person name="Baker J.L."/>
            <person name="Morton J.T."/>
            <person name="Dinis M."/>
            <person name="Alvarez R."/>
            <person name="Tran N.C."/>
            <person name="Knight R."/>
            <person name="Edlund A."/>
        </authorList>
    </citation>
    <scope>NUCLEOTIDE SEQUENCE</scope>
    <source>
        <strain evidence="13">JCVI_24_bin.8</strain>
    </source>
</reference>
<evidence type="ECO:0000256" key="5">
    <source>
        <dbReference type="ARBA" id="ARBA00013155"/>
    </source>
</evidence>
<dbReference type="InterPro" id="IPR004637">
    <property type="entry name" value="Dat"/>
</dbReference>
<dbReference type="InterPro" id="IPR015421">
    <property type="entry name" value="PyrdxlP-dep_Trfase_major"/>
</dbReference>
<dbReference type="NCBIfam" id="TIGR02407">
    <property type="entry name" value="ectoine_ectB"/>
    <property type="match status" value="1"/>
</dbReference>
<dbReference type="CDD" id="cd00610">
    <property type="entry name" value="OAT_like"/>
    <property type="match status" value="1"/>
</dbReference>
<comment type="cofactor">
    <cofactor evidence="1 12">
        <name>pyridoxal 5'-phosphate</name>
        <dbReference type="ChEBI" id="CHEBI:597326"/>
    </cofactor>
</comment>
<accession>A0A930EG34</accession>
<evidence type="ECO:0000256" key="10">
    <source>
        <dbReference type="ARBA" id="ARBA00049111"/>
    </source>
</evidence>
<sequence length="419" mass="45524">MISIETNESQVRSYSRAFPKVFKSALDSTIYDTDNRAYLDFFSGAGGQNYGHNNPIIKQEMISYLNSDGILHSLDMATDAKISFIDTFKAVILNPRKLNYRIQFTGPTGTNAVEAALKLARLKTGRSNIIAFTHSFHGVSLGALAATSNSHFREAAGIDLTNVTFLPYDNYISGINSSEYLKLMLEDRSSGVDIPAAIILETIQGEGGVNVASDTWLKQVANIANNYGIMLIVDDIQAGCGRSGNFFSFEESGITPDLVVLSKSISGSGLPMSLLLIKPEHDIWQPAQHNGTFRGNTLAFVSARAAIGAFWENMDFSNEIKQKGECIRSSLREISASNKKLGLKVRGKGMFNGLVFESGLLANQARKLAFEKGMIIELCGADDEVLKVMPPLTINDKDLSAGMVIISDIVNELANGHST</sequence>
<comment type="pathway">
    <text evidence="3 12">Amine and polyamine biosynthesis; ectoine biosynthesis; L-ectoine from L-aspartate 4-semialdehyde: step 1/3.</text>
</comment>
<dbReference type="InterPro" id="IPR015422">
    <property type="entry name" value="PyrdxlP-dep_Trfase_small"/>
</dbReference>
<dbReference type="NCBIfam" id="NF006733">
    <property type="entry name" value="PRK09264.1"/>
    <property type="match status" value="1"/>
</dbReference>
<dbReference type="GO" id="GO:0019491">
    <property type="term" value="P:ectoine biosynthetic process"/>
    <property type="evidence" value="ECO:0007669"/>
    <property type="project" value="InterPro"/>
</dbReference>
<evidence type="ECO:0000256" key="6">
    <source>
        <dbReference type="ARBA" id="ARBA00014798"/>
    </source>
</evidence>
<gene>
    <name evidence="13" type="primary">ectB</name>
    <name evidence="13" type="ORF">HXM71_02430</name>
</gene>
<keyword evidence="7 12" id="KW-0032">Aminotransferase</keyword>
<name>A0A930EG34_9FIRM</name>
<protein>
    <recommendedName>
        <fullName evidence="6 12">Diaminobutyrate--2-oxoglutarate transaminase</fullName>
        <ecNumber evidence="5 12">2.6.1.76</ecNumber>
    </recommendedName>
    <alternativeName>
        <fullName evidence="12">DABA aminotransferase</fullName>
    </alternativeName>
</protein>
<dbReference type="GO" id="GO:0030170">
    <property type="term" value="F:pyridoxal phosphate binding"/>
    <property type="evidence" value="ECO:0007669"/>
    <property type="project" value="InterPro"/>
</dbReference>
<dbReference type="Proteomes" id="UP000722050">
    <property type="component" value="Unassembled WGS sequence"/>
</dbReference>
<keyword evidence="8 12" id="KW-0808">Transferase</keyword>
<evidence type="ECO:0000256" key="2">
    <source>
        <dbReference type="ARBA" id="ARBA00002189"/>
    </source>
</evidence>
<organism evidence="13 14">
    <name type="scientific">Mogibacterium diversum</name>
    <dbReference type="NCBI Taxonomy" id="114527"/>
    <lineage>
        <taxon>Bacteria</taxon>
        <taxon>Bacillati</taxon>
        <taxon>Bacillota</taxon>
        <taxon>Clostridia</taxon>
        <taxon>Peptostreptococcales</taxon>
        <taxon>Anaerovoracaceae</taxon>
        <taxon>Mogibacterium</taxon>
    </lineage>
</organism>
<comment type="similarity">
    <text evidence="4 11">Belongs to the class-III pyridoxal-phosphate-dependent aminotransferase family.</text>
</comment>
<dbReference type="EMBL" id="JABZQH010000054">
    <property type="protein sequence ID" value="MBF1351962.1"/>
    <property type="molecule type" value="Genomic_DNA"/>
</dbReference>
<dbReference type="NCBIfam" id="TIGR00709">
    <property type="entry name" value="dat"/>
    <property type="match status" value="1"/>
</dbReference>
<dbReference type="InterPro" id="IPR005814">
    <property type="entry name" value="Aminotrans_3"/>
</dbReference>
<evidence type="ECO:0000313" key="14">
    <source>
        <dbReference type="Proteomes" id="UP000722050"/>
    </source>
</evidence>
<dbReference type="PANTHER" id="PTHR43552:SF2">
    <property type="entry name" value="DIAMINOBUTYRATE--2-OXOGLUTARATE TRANSAMINASE"/>
    <property type="match status" value="1"/>
</dbReference>
<evidence type="ECO:0000256" key="4">
    <source>
        <dbReference type="ARBA" id="ARBA00008954"/>
    </source>
</evidence>
<dbReference type="PANTHER" id="PTHR43552">
    <property type="entry name" value="DIAMINOBUTYRATE--2-OXOGLUTARATE AMINOTRANSFERASE"/>
    <property type="match status" value="1"/>
</dbReference>
<dbReference type="GO" id="GO:0047307">
    <property type="term" value="F:diaminobutyrate-pyruvate transaminase activity"/>
    <property type="evidence" value="ECO:0007669"/>
    <property type="project" value="InterPro"/>
</dbReference>
<dbReference type="PROSITE" id="PS00600">
    <property type="entry name" value="AA_TRANSFER_CLASS_3"/>
    <property type="match status" value="1"/>
</dbReference>
<comment type="catalytic activity">
    <reaction evidence="10 12">
        <text>L-2,4-diaminobutanoate + 2-oxoglutarate = L-aspartate 4-semialdehyde + L-glutamate</text>
        <dbReference type="Rhea" id="RHEA:11160"/>
        <dbReference type="ChEBI" id="CHEBI:16810"/>
        <dbReference type="ChEBI" id="CHEBI:29985"/>
        <dbReference type="ChEBI" id="CHEBI:58761"/>
        <dbReference type="ChEBI" id="CHEBI:537519"/>
        <dbReference type="EC" id="2.6.1.76"/>
    </reaction>
</comment>
<dbReference type="EC" id="2.6.1.76" evidence="5 12"/>
<evidence type="ECO:0000256" key="9">
    <source>
        <dbReference type="ARBA" id="ARBA00022898"/>
    </source>
</evidence>
<dbReference type="AlphaFoldDB" id="A0A930EG34"/>
<evidence type="ECO:0000256" key="3">
    <source>
        <dbReference type="ARBA" id="ARBA00004946"/>
    </source>
</evidence>
<evidence type="ECO:0000256" key="1">
    <source>
        <dbReference type="ARBA" id="ARBA00001933"/>
    </source>
</evidence>
<dbReference type="SUPFAM" id="SSF53383">
    <property type="entry name" value="PLP-dependent transferases"/>
    <property type="match status" value="1"/>
</dbReference>
<proteinExistence type="inferred from homology"/>
<keyword evidence="9 11" id="KW-0663">Pyridoxal phosphate</keyword>
<evidence type="ECO:0000313" key="13">
    <source>
        <dbReference type="EMBL" id="MBF1351962.1"/>
    </source>
</evidence>
<evidence type="ECO:0000256" key="7">
    <source>
        <dbReference type="ARBA" id="ARBA00022576"/>
    </source>
</evidence>
<dbReference type="InterPro" id="IPR015424">
    <property type="entry name" value="PyrdxlP-dep_Trfase"/>
</dbReference>
<dbReference type="GO" id="GO:0045303">
    <property type="term" value="F:diaminobutyrate-2-oxoglutarate transaminase activity"/>
    <property type="evidence" value="ECO:0007669"/>
    <property type="project" value="UniProtKB-EC"/>
</dbReference>
<dbReference type="Gene3D" id="3.40.640.10">
    <property type="entry name" value="Type I PLP-dependent aspartate aminotransferase-like (Major domain)"/>
    <property type="match status" value="1"/>
</dbReference>
<comment type="caution">
    <text evidence="13">The sequence shown here is derived from an EMBL/GenBank/DDBJ whole genome shotgun (WGS) entry which is preliminary data.</text>
</comment>
<evidence type="ECO:0000256" key="8">
    <source>
        <dbReference type="ARBA" id="ARBA00022679"/>
    </source>
</evidence>
<dbReference type="InterPro" id="IPR012773">
    <property type="entry name" value="Ectoine_EctB"/>
</dbReference>
<dbReference type="Gene3D" id="3.90.1150.10">
    <property type="entry name" value="Aspartate Aminotransferase, domain 1"/>
    <property type="match status" value="1"/>
</dbReference>